<organism evidence="2 3">
    <name type="scientific">Bifidobacterium mongoliense DSM 21395</name>
    <dbReference type="NCBI Taxonomy" id="1437603"/>
    <lineage>
        <taxon>Bacteria</taxon>
        <taxon>Bacillati</taxon>
        <taxon>Actinomycetota</taxon>
        <taxon>Actinomycetes</taxon>
        <taxon>Bifidobacteriales</taxon>
        <taxon>Bifidobacteriaceae</taxon>
        <taxon>Bifidobacterium</taxon>
    </lineage>
</organism>
<dbReference type="RefSeq" id="WP_033512543.1">
    <property type="nucleotide sequence ID" value="NZ_JDUO01000005.1"/>
</dbReference>
<dbReference type="InterPro" id="IPR019887">
    <property type="entry name" value="Tscrpt_reg_AsnC/Lrp_C"/>
</dbReference>
<proteinExistence type="predicted"/>
<dbReference type="Proteomes" id="UP000029082">
    <property type="component" value="Unassembled WGS sequence"/>
</dbReference>
<protein>
    <submittedName>
        <fullName evidence="2">Transcriptional regulator AsnC family protein</fullName>
    </submittedName>
</protein>
<evidence type="ECO:0000259" key="1">
    <source>
        <dbReference type="Pfam" id="PF01037"/>
    </source>
</evidence>
<dbReference type="Pfam" id="PF01037">
    <property type="entry name" value="AsnC_trans_reg"/>
    <property type="match status" value="1"/>
</dbReference>
<accession>A0A087C4S6</accession>
<dbReference type="GeneID" id="93094524"/>
<evidence type="ECO:0000313" key="2">
    <source>
        <dbReference type="EMBL" id="KFI78276.1"/>
    </source>
</evidence>
<name>A0A087C4S6_9BIFI</name>
<dbReference type="AlphaFoldDB" id="A0A087C4S6"/>
<reference evidence="2 3" key="1">
    <citation type="submission" date="2014-03" db="EMBL/GenBank/DDBJ databases">
        <title>Genomics of Bifidobacteria.</title>
        <authorList>
            <person name="Ventura M."/>
            <person name="Milani C."/>
            <person name="Lugli G.A."/>
        </authorList>
    </citation>
    <scope>NUCLEOTIDE SEQUENCE [LARGE SCALE GENOMIC DNA]</scope>
    <source>
        <strain evidence="2 3">DSM 21395</strain>
    </source>
</reference>
<comment type="caution">
    <text evidence="2">The sequence shown here is derived from an EMBL/GenBank/DDBJ whole genome shotgun (WGS) entry which is preliminary data.</text>
</comment>
<keyword evidence="3" id="KW-1185">Reference proteome</keyword>
<dbReference type="Gene3D" id="3.30.70.920">
    <property type="match status" value="1"/>
</dbReference>
<dbReference type="EMBL" id="JGZE01000004">
    <property type="protein sequence ID" value="KFI78276.1"/>
    <property type="molecule type" value="Genomic_DNA"/>
</dbReference>
<dbReference type="InterPro" id="IPR011008">
    <property type="entry name" value="Dimeric_a/b-barrel"/>
</dbReference>
<dbReference type="STRING" id="1437603.GCA_000771525_01483"/>
<evidence type="ECO:0000313" key="3">
    <source>
        <dbReference type="Proteomes" id="UP000029082"/>
    </source>
</evidence>
<dbReference type="SUPFAM" id="SSF54909">
    <property type="entry name" value="Dimeric alpha+beta barrel"/>
    <property type="match status" value="1"/>
</dbReference>
<dbReference type="OrthoDB" id="70544at2"/>
<feature type="domain" description="Transcription regulator AsnC/Lrp ligand binding" evidence="1">
    <location>
        <begin position="6"/>
        <end position="77"/>
    </location>
</feature>
<dbReference type="eggNOG" id="COG1522">
    <property type="taxonomic scope" value="Bacteria"/>
</dbReference>
<sequence>MADAIVLINTEANKVARVAQAIVEIHGVRDVYSVAGEVDLVAVVSVPDFDDLTEVIPSGIARVDGVVSTQTLMAFRQYSSKDQAAAFNLGMD</sequence>
<gene>
    <name evidence="2" type="ORF">BMON_1540</name>
</gene>